<evidence type="ECO:0000313" key="2">
    <source>
        <dbReference type="EMBL" id="OMJ88943.1"/>
    </source>
</evidence>
<gene>
    <name evidence="2" type="ORF">SteCoe_9052</name>
</gene>
<organism evidence="2 3">
    <name type="scientific">Stentor coeruleus</name>
    <dbReference type="NCBI Taxonomy" id="5963"/>
    <lineage>
        <taxon>Eukaryota</taxon>
        <taxon>Sar</taxon>
        <taxon>Alveolata</taxon>
        <taxon>Ciliophora</taxon>
        <taxon>Postciliodesmatophora</taxon>
        <taxon>Heterotrichea</taxon>
        <taxon>Heterotrichida</taxon>
        <taxon>Stentoridae</taxon>
        <taxon>Stentor</taxon>
    </lineage>
</organism>
<accession>A0A1R2CIW9</accession>
<dbReference type="EMBL" id="MPUH01000138">
    <property type="protein sequence ID" value="OMJ88943.1"/>
    <property type="molecule type" value="Genomic_DNA"/>
</dbReference>
<proteinExistence type="predicted"/>
<feature type="compositionally biased region" description="Basic and acidic residues" evidence="1">
    <location>
        <begin position="200"/>
        <end position="217"/>
    </location>
</feature>
<feature type="compositionally biased region" description="Low complexity" evidence="1">
    <location>
        <begin position="180"/>
        <end position="197"/>
    </location>
</feature>
<comment type="caution">
    <text evidence="2">The sequence shown here is derived from an EMBL/GenBank/DDBJ whole genome shotgun (WGS) entry which is preliminary data.</text>
</comment>
<feature type="compositionally biased region" description="Basic and acidic residues" evidence="1">
    <location>
        <begin position="103"/>
        <end position="161"/>
    </location>
</feature>
<evidence type="ECO:0000313" key="3">
    <source>
        <dbReference type="Proteomes" id="UP000187209"/>
    </source>
</evidence>
<feature type="region of interest" description="Disordered" evidence="1">
    <location>
        <begin position="699"/>
        <end position="733"/>
    </location>
</feature>
<keyword evidence="3" id="KW-1185">Reference proteome</keyword>
<dbReference type="PANTHER" id="PTHR38150:SF1">
    <property type="entry name" value="PFU DOMAIN-CONTAINING PROTEIN"/>
    <property type="match status" value="1"/>
</dbReference>
<evidence type="ECO:0000256" key="1">
    <source>
        <dbReference type="SAM" id="MobiDB-lite"/>
    </source>
</evidence>
<dbReference type="Proteomes" id="UP000187209">
    <property type="component" value="Unassembled WGS sequence"/>
</dbReference>
<dbReference type="PANTHER" id="PTHR38150">
    <property type="entry name" value="EF-HAND DOMAIN-CONTAINING PROTEIN"/>
    <property type="match status" value="1"/>
</dbReference>
<protein>
    <submittedName>
        <fullName evidence="2">Uncharacterized protein</fullName>
    </submittedName>
</protein>
<sequence>MPVRVKSPSPIKNRKNSQSILQDLDKEIESLLEEVGKNYPIGEIPEICGDNTKTVEEKKRKNERMEIGYNRDEKDEGVDRCLVKEIGYVKDEVEEKLERKLEKSMKMCRDDKSFEGKTGDEVGGKGGSHEEMKDQVLVKENAGEEMREQDLERRGEIRGQEKSPGFLRRNANSERKNQDKSPFASKKPPSKSPIRSSVIHKNEEKWISPRKQAERIKYQSIDITLDPQNTRHSQNTEENSSDIEKTSRKPQIVIKPSKKQNICSEIDALLAEKPRASPMIIPGKAKIAPSPIKKSVSPMPSFKKHNSIDDIKVRNKPFEESKEKHKKNDKVYEKLTKIANKPRPDVVDGKDQDKKLKAEDFDNHLWEDAQRRASVHNIPDEENTDIVAGLTSQRMLARKFMKEFKENLLKKNEVPESFEFEGMFKVLKDMNFVGETEDATLDNEGHIGVKFWKFIKNNEKLDKERLVSALLSVLSLHPSQLFQDYSKEDTDFYNFHIILQSFLLEEEIKLAKLFTHMKETRKGQNQPVKDTQVEEFSFKPHVNNDLETLGKKKREEIGRPMSQKRLDFFMKERQKIQEKSEKSKINKEEEELKKCTFRPKTLKKTDSKTGLVNEHRGLTLYEKSKVIKDVNIKSSLEIELEKSLAECTFAPKLITKKKIKEEPSGLYSKSVQQQITRMQKAREEEARKKAILEGINPNKVTNTTDIEGELRPKSPGKNIISRPESKTPDKFMPQINLTDFDNALTDRLEDYDNSKV</sequence>
<reference evidence="2 3" key="1">
    <citation type="submission" date="2016-11" db="EMBL/GenBank/DDBJ databases">
        <title>The macronuclear genome of Stentor coeruleus: a giant cell with tiny introns.</title>
        <authorList>
            <person name="Slabodnick M."/>
            <person name="Ruby J.G."/>
            <person name="Reiff S.B."/>
            <person name="Swart E.C."/>
            <person name="Gosai S."/>
            <person name="Prabakaran S."/>
            <person name="Witkowska E."/>
            <person name="Larue G.E."/>
            <person name="Fisher S."/>
            <person name="Freeman R.M."/>
            <person name="Gunawardena J."/>
            <person name="Chu W."/>
            <person name="Stover N.A."/>
            <person name="Gregory B.D."/>
            <person name="Nowacki M."/>
            <person name="Derisi J."/>
            <person name="Roy S.W."/>
            <person name="Marshall W.F."/>
            <person name="Sood P."/>
        </authorList>
    </citation>
    <scope>NUCLEOTIDE SEQUENCE [LARGE SCALE GENOMIC DNA]</scope>
    <source>
        <strain evidence="2">WM001</strain>
    </source>
</reference>
<feature type="region of interest" description="Disordered" evidence="1">
    <location>
        <begin position="103"/>
        <end position="252"/>
    </location>
</feature>
<feature type="compositionally biased region" description="Polar residues" evidence="1">
    <location>
        <begin position="226"/>
        <end position="238"/>
    </location>
</feature>
<dbReference type="AlphaFoldDB" id="A0A1R2CIW9"/>
<name>A0A1R2CIW9_9CILI</name>